<comment type="caution">
    <text evidence="4">The sequence shown here is derived from an EMBL/GenBank/DDBJ whole genome shotgun (WGS) entry which is preliminary data.</text>
</comment>
<feature type="compositionally biased region" description="Basic residues" evidence="2">
    <location>
        <begin position="185"/>
        <end position="201"/>
    </location>
</feature>
<accession>A0A835WJ60</accession>
<dbReference type="InterPro" id="IPR035979">
    <property type="entry name" value="RBD_domain_sf"/>
</dbReference>
<dbReference type="PROSITE" id="PS50102">
    <property type="entry name" value="RRM"/>
    <property type="match status" value="1"/>
</dbReference>
<feature type="compositionally biased region" description="Gly residues" evidence="2">
    <location>
        <begin position="119"/>
        <end position="136"/>
    </location>
</feature>
<evidence type="ECO:0000256" key="2">
    <source>
        <dbReference type="SAM" id="MobiDB-lite"/>
    </source>
</evidence>
<protein>
    <recommendedName>
        <fullName evidence="3">RRM domain-containing protein</fullName>
    </recommendedName>
</protein>
<feature type="compositionally biased region" description="Basic and acidic residues" evidence="2">
    <location>
        <begin position="202"/>
        <end position="232"/>
    </location>
</feature>
<feature type="region of interest" description="Disordered" evidence="2">
    <location>
        <begin position="107"/>
        <end position="271"/>
    </location>
</feature>
<dbReference type="SMART" id="SM00360">
    <property type="entry name" value="RRM"/>
    <property type="match status" value="1"/>
</dbReference>
<dbReference type="SUPFAM" id="SSF54928">
    <property type="entry name" value="RNA-binding domain, RBD"/>
    <property type="match status" value="1"/>
</dbReference>
<dbReference type="InterPro" id="IPR050441">
    <property type="entry name" value="RBM"/>
</dbReference>
<dbReference type="EMBL" id="JAEHOD010000017">
    <property type="protein sequence ID" value="KAG2448542.1"/>
    <property type="molecule type" value="Genomic_DNA"/>
</dbReference>
<dbReference type="AlphaFoldDB" id="A0A835WJ60"/>
<dbReference type="Proteomes" id="UP000613740">
    <property type="component" value="Unassembled WGS sequence"/>
</dbReference>
<name>A0A835WJ60_9CHLO</name>
<proteinExistence type="predicted"/>
<keyword evidence="1" id="KW-0694">RNA-binding</keyword>
<evidence type="ECO:0000259" key="3">
    <source>
        <dbReference type="PROSITE" id="PS50102"/>
    </source>
</evidence>
<feature type="domain" description="RRM" evidence="3">
    <location>
        <begin position="30"/>
        <end position="108"/>
    </location>
</feature>
<evidence type="ECO:0000313" key="4">
    <source>
        <dbReference type="EMBL" id="KAG2448542.1"/>
    </source>
</evidence>
<organism evidence="4 5">
    <name type="scientific">Chlamydomonas schloesseri</name>
    <dbReference type="NCBI Taxonomy" id="2026947"/>
    <lineage>
        <taxon>Eukaryota</taxon>
        <taxon>Viridiplantae</taxon>
        <taxon>Chlorophyta</taxon>
        <taxon>core chlorophytes</taxon>
        <taxon>Chlorophyceae</taxon>
        <taxon>CS clade</taxon>
        <taxon>Chlamydomonadales</taxon>
        <taxon>Chlamydomonadaceae</taxon>
        <taxon>Chlamydomonas</taxon>
    </lineage>
</organism>
<evidence type="ECO:0000256" key="1">
    <source>
        <dbReference type="PROSITE-ProRule" id="PRU00176"/>
    </source>
</evidence>
<dbReference type="OrthoDB" id="439808at2759"/>
<feature type="compositionally biased region" description="Basic and acidic residues" evidence="2">
    <location>
        <begin position="137"/>
        <end position="184"/>
    </location>
</feature>
<feature type="compositionally biased region" description="Basic and acidic residues" evidence="2">
    <location>
        <begin position="245"/>
        <end position="259"/>
    </location>
</feature>
<dbReference type="InterPro" id="IPR000504">
    <property type="entry name" value="RRM_dom"/>
</dbReference>
<dbReference type="Gene3D" id="3.30.70.330">
    <property type="match status" value="1"/>
</dbReference>
<keyword evidence="5" id="KW-1185">Reference proteome</keyword>
<reference evidence="4" key="1">
    <citation type="journal article" date="2020" name="bioRxiv">
        <title>Comparative genomics of Chlamydomonas.</title>
        <authorList>
            <person name="Craig R.J."/>
            <person name="Hasan A.R."/>
            <person name="Ness R.W."/>
            <person name="Keightley P.D."/>
        </authorList>
    </citation>
    <scope>NUCLEOTIDE SEQUENCE</scope>
    <source>
        <strain evidence="4">CCAP 11/173</strain>
    </source>
</reference>
<dbReference type="PANTHER" id="PTHR48034">
    <property type="entry name" value="TRANSFORMER-2 SEX-DETERMINING PROTEIN-RELATED"/>
    <property type="match status" value="1"/>
</dbReference>
<gene>
    <name evidence="4" type="ORF">HYH02_006433</name>
</gene>
<dbReference type="InterPro" id="IPR012677">
    <property type="entry name" value="Nucleotide-bd_a/b_plait_sf"/>
</dbReference>
<feature type="region of interest" description="Disordered" evidence="2">
    <location>
        <begin position="1"/>
        <end position="31"/>
    </location>
</feature>
<sequence>MGRSRSRSRSYSPRGRSFAQKPRRERDPATSLLFRNLSKTTTTEDLRHYAERYGPIRDIYLPKDFQTGEPRGLGFVEYSDAKDAEEARHCMDGSTIAGRVISVTMAQHGRKRPEDYRNGGMGGFRGGGGGGGGYSRGGDRYGDRDRDRDRYSDRYRDDRGRDRDRGSDRDRYRDDRDRDRDARRSRSPRRARSRSPRRSPRRDRSVSRSRSPRGDRDRQPPRDEDRGREREAGGGPTRADLSPDAGRRDRSRDRGRSAEGRTPSPGRSPRD</sequence>
<dbReference type="Pfam" id="PF00076">
    <property type="entry name" value="RRM_1"/>
    <property type="match status" value="1"/>
</dbReference>
<evidence type="ECO:0000313" key="5">
    <source>
        <dbReference type="Proteomes" id="UP000613740"/>
    </source>
</evidence>
<dbReference type="GO" id="GO:0003723">
    <property type="term" value="F:RNA binding"/>
    <property type="evidence" value="ECO:0007669"/>
    <property type="project" value="UniProtKB-UniRule"/>
</dbReference>